<dbReference type="InterPro" id="IPR036105">
    <property type="entry name" value="DiNase_FeMo-co_biosyn_sf"/>
</dbReference>
<protein>
    <submittedName>
        <fullName evidence="2">Dinitrogenase iron-molybdenum cofactor</fullName>
    </submittedName>
</protein>
<evidence type="ECO:0000313" key="3">
    <source>
        <dbReference type="Proteomes" id="UP000235460"/>
    </source>
</evidence>
<feature type="domain" description="Dinitrogenase iron-molybdenum cofactor biosynthesis" evidence="1">
    <location>
        <begin position="9"/>
        <end position="101"/>
    </location>
</feature>
<sequence>MRIAIAVEEGFVSSHFGRCSHFLIVDIDEKGNIIKQELVENPGHTNHQPGVVPRFLQNMGVNCIIAGGMGPRALMILESSGIQPILGVTGKVEEVLSAYLKGTLKGGGSLCEHPHGHFCEHH</sequence>
<evidence type="ECO:0000259" key="1">
    <source>
        <dbReference type="Pfam" id="PF02579"/>
    </source>
</evidence>
<comment type="caution">
    <text evidence="2">The sequence shown here is derived from an EMBL/GenBank/DDBJ whole genome shotgun (WGS) entry which is preliminary data.</text>
</comment>
<dbReference type="CDD" id="cd00851">
    <property type="entry name" value="MTH1175"/>
    <property type="match status" value="1"/>
</dbReference>
<dbReference type="PANTHER" id="PTHR42983:SF1">
    <property type="entry name" value="IRON-MOLYBDENUM PROTEIN"/>
    <property type="match status" value="1"/>
</dbReference>
<reference evidence="2 3" key="1">
    <citation type="submission" date="2018-01" db="EMBL/GenBank/DDBJ databases">
        <title>Metagenomic assembled genomes from two thermal pools in the Uzon Caldera, Kamchatka, Russia.</title>
        <authorList>
            <person name="Wilkins L."/>
            <person name="Ettinger C."/>
        </authorList>
    </citation>
    <scope>NUCLEOTIDE SEQUENCE [LARGE SCALE GENOMIC DNA]</scope>
    <source>
        <strain evidence="2">ZAV-08</strain>
    </source>
</reference>
<organism evidence="2 3">
    <name type="scientific">Thermodesulfobacterium geofontis</name>
    <dbReference type="NCBI Taxonomy" id="1295609"/>
    <lineage>
        <taxon>Bacteria</taxon>
        <taxon>Pseudomonadati</taxon>
        <taxon>Thermodesulfobacteriota</taxon>
        <taxon>Thermodesulfobacteria</taxon>
        <taxon>Thermodesulfobacteriales</taxon>
        <taxon>Thermodesulfobacteriaceae</taxon>
        <taxon>Thermodesulfobacterium</taxon>
    </lineage>
</organism>
<gene>
    <name evidence="2" type="ORF">C0190_00820</name>
</gene>
<dbReference type="EMBL" id="PNIK01000011">
    <property type="protein sequence ID" value="PMP68904.1"/>
    <property type="molecule type" value="Genomic_DNA"/>
</dbReference>
<dbReference type="AlphaFoldDB" id="A0A2N7PQ72"/>
<proteinExistence type="predicted"/>
<dbReference type="Pfam" id="PF02579">
    <property type="entry name" value="Nitro_FeMo-Co"/>
    <property type="match status" value="1"/>
</dbReference>
<dbReference type="SUPFAM" id="SSF53146">
    <property type="entry name" value="Nitrogenase accessory factor-like"/>
    <property type="match status" value="1"/>
</dbReference>
<name>A0A2N7PQ72_9BACT</name>
<dbReference type="InterPro" id="IPR003731">
    <property type="entry name" value="Di-Nase_FeMo-co_biosynth"/>
</dbReference>
<dbReference type="InterPro" id="IPR033913">
    <property type="entry name" value="MTH1175_dom"/>
</dbReference>
<accession>A0A2N7PQ72</accession>
<dbReference type="PANTHER" id="PTHR42983">
    <property type="entry name" value="DINITROGENASE IRON-MOLYBDENUM COFACTOR PROTEIN-RELATED"/>
    <property type="match status" value="1"/>
</dbReference>
<dbReference type="Gene3D" id="3.30.420.130">
    <property type="entry name" value="Dinitrogenase iron-molybdenum cofactor biosynthesis domain"/>
    <property type="match status" value="1"/>
</dbReference>
<dbReference type="Proteomes" id="UP000235460">
    <property type="component" value="Unassembled WGS sequence"/>
</dbReference>
<evidence type="ECO:0000313" key="2">
    <source>
        <dbReference type="EMBL" id="PMP68904.1"/>
    </source>
</evidence>